<feature type="compositionally biased region" description="Low complexity" evidence="1">
    <location>
        <begin position="313"/>
        <end position="324"/>
    </location>
</feature>
<feature type="region of interest" description="Disordered" evidence="1">
    <location>
        <begin position="171"/>
        <end position="342"/>
    </location>
</feature>
<dbReference type="EMBL" id="JAFNEN010000831">
    <property type="protein sequence ID" value="KAG8176988.1"/>
    <property type="molecule type" value="Genomic_DNA"/>
</dbReference>
<feature type="domain" description="Winged helix Storkhead-box1" evidence="2">
    <location>
        <begin position="13"/>
        <end position="91"/>
    </location>
</feature>
<feature type="compositionally biased region" description="Low complexity" evidence="1">
    <location>
        <begin position="286"/>
        <end position="301"/>
    </location>
</feature>
<protein>
    <recommendedName>
        <fullName evidence="2">Winged helix Storkhead-box1 domain-containing protein</fullName>
    </recommendedName>
</protein>
<feature type="compositionally biased region" description="Polar residues" evidence="1">
    <location>
        <begin position="179"/>
        <end position="195"/>
    </location>
</feature>
<dbReference type="Pfam" id="PF10264">
    <property type="entry name" value="WHD_Storkhead"/>
    <property type="match status" value="1"/>
</dbReference>
<name>A0AAV6TZL4_9ARAC</name>
<evidence type="ECO:0000313" key="4">
    <source>
        <dbReference type="Proteomes" id="UP000827092"/>
    </source>
</evidence>
<evidence type="ECO:0000256" key="1">
    <source>
        <dbReference type="SAM" id="MobiDB-lite"/>
    </source>
</evidence>
<proteinExistence type="predicted"/>
<evidence type="ECO:0000259" key="2">
    <source>
        <dbReference type="Pfam" id="PF10264"/>
    </source>
</evidence>
<dbReference type="AlphaFoldDB" id="A0AAV6TZL4"/>
<dbReference type="GO" id="GO:0006357">
    <property type="term" value="P:regulation of transcription by RNA polymerase II"/>
    <property type="evidence" value="ECO:0007669"/>
    <property type="project" value="InterPro"/>
</dbReference>
<gene>
    <name evidence="3" type="ORF">JTE90_005732</name>
</gene>
<dbReference type="InterPro" id="IPR040126">
    <property type="entry name" value="STOX1/2"/>
</dbReference>
<feature type="compositionally biased region" description="Basic and acidic residues" evidence="1">
    <location>
        <begin position="196"/>
        <end position="211"/>
    </location>
</feature>
<feature type="region of interest" description="Disordered" evidence="1">
    <location>
        <begin position="627"/>
        <end position="692"/>
    </location>
</feature>
<evidence type="ECO:0000313" key="3">
    <source>
        <dbReference type="EMBL" id="KAG8176988.1"/>
    </source>
</evidence>
<dbReference type="GO" id="GO:0005737">
    <property type="term" value="C:cytoplasm"/>
    <property type="evidence" value="ECO:0007669"/>
    <property type="project" value="TreeGrafter"/>
</dbReference>
<accession>A0AAV6TZL4</accession>
<dbReference type="Proteomes" id="UP000827092">
    <property type="component" value="Unassembled WGS sequence"/>
</dbReference>
<organism evidence="3 4">
    <name type="scientific">Oedothorax gibbosus</name>
    <dbReference type="NCBI Taxonomy" id="931172"/>
    <lineage>
        <taxon>Eukaryota</taxon>
        <taxon>Metazoa</taxon>
        <taxon>Ecdysozoa</taxon>
        <taxon>Arthropoda</taxon>
        <taxon>Chelicerata</taxon>
        <taxon>Arachnida</taxon>
        <taxon>Araneae</taxon>
        <taxon>Araneomorphae</taxon>
        <taxon>Entelegynae</taxon>
        <taxon>Araneoidea</taxon>
        <taxon>Linyphiidae</taxon>
        <taxon>Erigoninae</taxon>
        <taxon>Oedothorax</taxon>
    </lineage>
</organism>
<feature type="compositionally biased region" description="Polar residues" evidence="1">
    <location>
        <begin position="627"/>
        <end position="668"/>
    </location>
</feature>
<dbReference type="PANTHER" id="PTHR22437:SF0">
    <property type="entry name" value="FI21431P1"/>
    <property type="match status" value="1"/>
</dbReference>
<dbReference type="PANTHER" id="PTHR22437">
    <property type="entry name" value="WINGED HELIX DOMAIN-CONTAINING PROTEIN"/>
    <property type="match status" value="1"/>
</dbReference>
<sequence>MDQYTSDLDPVTMSLVAQTQFAPLPEALCKVVFDLTSEGSVASMQVIGKRLKAAFPELMGPPDDILYKTLGTLIKERKLYHTGSGYSVVTPDTFRLLAMSPPLERQMLLTNDEAIVRLHGTAYAVGDDGRCTQTKDGLTAWSSAERIVEATKQDLSAGKLKRCHSLKLLRSRDKEKLSRSNSFKSTGTGPGTNQDLRSDNENNDTNKKEKSPSMFSKWFRRGRSDKSRKSKGTSSSTQFPPTDWTDPDYALFNSRATQTLEKTEHRTKGRSSSLNRTLSRDRPIHTSTPATPRTSTRNSSRQHNSSEAAYHYRSSSLSRRVSPSPKREVSQMLPTSKVGRPATLPKAQGEEVKMRPRYDSTFSPVTARKKTQSLLMANEKYSNSHNGAPSPLNGNYGNGKVMPYQSTDIINPHISSNPYIFNPKQQKKTEPYLGWRRPTSIVSNLPATSGAFREIPTQPSARIVPRLFLTPQEVSQSKAVFSPQTPTTKTIVSSIKSSETLTKTMPLNGKELRLGTTVDVEISVGNNTCQHPQNKKTLLTTDLDSTVKNDLLKIATTWNQSIKSNSSSKMSDFCPKSNTSIPKLTTTTNITTSFSHRPSKDNPSKMGVAPTECMKVNPVLDRTSLLQCSTGRDSPSKDTLCSGSPRSTMTSDTKSEFFSDSPNTTTEVHISKDDSGFSSSASTSRPMSVSPC</sequence>
<dbReference type="InterPro" id="IPR019391">
    <property type="entry name" value="Storkhead-box_WHD"/>
</dbReference>
<keyword evidence="4" id="KW-1185">Reference proteome</keyword>
<reference evidence="3 4" key="1">
    <citation type="journal article" date="2022" name="Nat. Ecol. Evol.">
        <title>A masculinizing supergene underlies an exaggerated male reproductive morph in a spider.</title>
        <authorList>
            <person name="Hendrickx F."/>
            <person name="De Corte Z."/>
            <person name="Sonet G."/>
            <person name="Van Belleghem S.M."/>
            <person name="Kostlbacher S."/>
            <person name="Vangestel C."/>
        </authorList>
    </citation>
    <scope>NUCLEOTIDE SEQUENCE [LARGE SCALE GENOMIC DNA]</scope>
    <source>
        <strain evidence="3">W744_W776</strain>
    </source>
</reference>
<comment type="caution">
    <text evidence="3">The sequence shown here is derived from an EMBL/GenBank/DDBJ whole genome shotgun (WGS) entry which is preliminary data.</text>
</comment>
<dbReference type="GO" id="GO:0005634">
    <property type="term" value="C:nucleus"/>
    <property type="evidence" value="ECO:0007669"/>
    <property type="project" value="TreeGrafter"/>
</dbReference>
<dbReference type="GO" id="GO:0000977">
    <property type="term" value="F:RNA polymerase II transcription regulatory region sequence-specific DNA binding"/>
    <property type="evidence" value="ECO:0007669"/>
    <property type="project" value="TreeGrafter"/>
</dbReference>